<keyword evidence="4 6" id="KW-1133">Transmembrane helix</keyword>
<feature type="transmembrane region" description="Helical" evidence="6">
    <location>
        <begin position="36"/>
        <end position="61"/>
    </location>
</feature>
<comment type="subcellular location">
    <subcellularLocation>
        <location evidence="1">Membrane</location>
        <topology evidence="1">Multi-pass membrane protein</topology>
    </subcellularLocation>
</comment>
<feature type="transmembrane region" description="Helical" evidence="6">
    <location>
        <begin position="143"/>
        <end position="167"/>
    </location>
</feature>
<keyword evidence="3 6" id="KW-0812">Transmembrane</keyword>
<dbReference type="InParanoid" id="A0A6P3YX66"/>
<dbReference type="Pfam" id="PF00854">
    <property type="entry name" value="PTR2"/>
    <property type="match status" value="1"/>
</dbReference>
<evidence type="ECO:0000256" key="5">
    <source>
        <dbReference type="ARBA" id="ARBA00023136"/>
    </source>
</evidence>
<feature type="transmembrane region" description="Helical" evidence="6">
    <location>
        <begin position="187"/>
        <end position="206"/>
    </location>
</feature>
<dbReference type="RefSeq" id="XP_015866590.4">
    <property type="nucleotide sequence ID" value="XM_016011104.4"/>
</dbReference>
<dbReference type="InterPro" id="IPR036259">
    <property type="entry name" value="MFS_trans_sf"/>
</dbReference>
<dbReference type="InterPro" id="IPR018456">
    <property type="entry name" value="PTR2_symporter_CS"/>
</dbReference>
<evidence type="ECO:0000313" key="8">
    <source>
        <dbReference type="RefSeq" id="XP_015866590.4"/>
    </source>
</evidence>
<dbReference type="PANTHER" id="PTHR11654">
    <property type="entry name" value="OLIGOPEPTIDE TRANSPORTER-RELATED"/>
    <property type="match status" value="1"/>
</dbReference>
<organism evidence="7 8">
    <name type="scientific">Ziziphus jujuba</name>
    <name type="common">Chinese jujube</name>
    <name type="synonym">Ziziphus sativa</name>
    <dbReference type="NCBI Taxonomy" id="326968"/>
    <lineage>
        <taxon>Eukaryota</taxon>
        <taxon>Viridiplantae</taxon>
        <taxon>Streptophyta</taxon>
        <taxon>Embryophyta</taxon>
        <taxon>Tracheophyta</taxon>
        <taxon>Spermatophyta</taxon>
        <taxon>Magnoliopsida</taxon>
        <taxon>eudicotyledons</taxon>
        <taxon>Gunneridae</taxon>
        <taxon>Pentapetalae</taxon>
        <taxon>rosids</taxon>
        <taxon>fabids</taxon>
        <taxon>Rosales</taxon>
        <taxon>Rhamnaceae</taxon>
        <taxon>Paliureae</taxon>
        <taxon>Ziziphus</taxon>
    </lineage>
</organism>
<dbReference type="GO" id="GO:0016020">
    <property type="term" value="C:membrane"/>
    <property type="evidence" value="ECO:0007669"/>
    <property type="project" value="UniProtKB-SubCell"/>
</dbReference>
<keyword evidence="5 6" id="KW-0472">Membrane</keyword>
<comment type="similarity">
    <text evidence="2">Belongs to the major facilitator superfamily. Proton-dependent oligopeptide transporter (POT/PTR) (TC 2.A.17) family.</text>
</comment>
<dbReference type="PROSITE" id="PS01022">
    <property type="entry name" value="PTR2_1"/>
    <property type="match status" value="1"/>
</dbReference>
<gene>
    <name evidence="8" type="primary">LOC107404152</name>
</gene>
<dbReference type="GO" id="GO:0022857">
    <property type="term" value="F:transmembrane transporter activity"/>
    <property type="evidence" value="ECO:0007669"/>
    <property type="project" value="InterPro"/>
</dbReference>
<dbReference type="Proteomes" id="UP001652623">
    <property type="component" value="Chromosome 8"/>
</dbReference>
<accession>A0A6P3YX66</accession>
<feature type="transmembrane region" description="Helical" evidence="6">
    <location>
        <begin position="449"/>
        <end position="471"/>
    </location>
</feature>
<feature type="transmembrane region" description="Helical" evidence="6">
    <location>
        <begin position="213"/>
        <end position="234"/>
    </location>
</feature>
<feature type="transmembrane region" description="Helical" evidence="6">
    <location>
        <begin position="98"/>
        <end position="122"/>
    </location>
</feature>
<evidence type="ECO:0000256" key="3">
    <source>
        <dbReference type="ARBA" id="ARBA00022692"/>
    </source>
</evidence>
<name>A0A6P3YX66_ZIZJJ</name>
<dbReference type="AlphaFoldDB" id="A0A6P3YX66"/>
<feature type="transmembrane region" description="Helical" evidence="6">
    <location>
        <begin position="370"/>
        <end position="391"/>
    </location>
</feature>
<proteinExistence type="inferred from homology"/>
<keyword evidence="7" id="KW-1185">Reference proteome</keyword>
<dbReference type="Gene3D" id="1.20.1250.20">
    <property type="entry name" value="MFS general substrate transporter like domains"/>
    <property type="match status" value="1"/>
</dbReference>
<feature type="transmembrane region" description="Helical" evidence="6">
    <location>
        <begin position="334"/>
        <end position="358"/>
    </location>
</feature>
<feature type="transmembrane region" description="Helical" evidence="6">
    <location>
        <begin position="412"/>
        <end position="429"/>
    </location>
</feature>
<dbReference type="InterPro" id="IPR000109">
    <property type="entry name" value="POT_fam"/>
</dbReference>
<dbReference type="GeneID" id="107404152"/>
<evidence type="ECO:0000256" key="1">
    <source>
        <dbReference type="ARBA" id="ARBA00004141"/>
    </source>
</evidence>
<dbReference type="SUPFAM" id="SSF103473">
    <property type="entry name" value="MFS general substrate transporter"/>
    <property type="match status" value="1"/>
</dbReference>
<evidence type="ECO:0000256" key="2">
    <source>
        <dbReference type="ARBA" id="ARBA00005982"/>
    </source>
</evidence>
<feature type="transmembrane region" description="Helical" evidence="6">
    <location>
        <begin position="531"/>
        <end position="548"/>
    </location>
</feature>
<dbReference type="GO" id="GO:0006857">
    <property type="term" value="P:oligopeptide transport"/>
    <property type="evidence" value="ECO:0007669"/>
    <property type="project" value="InterPro"/>
</dbReference>
<evidence type="ECO:0000256" key="4">
    <source>
        <dbReference type="ARBA" id="ARBA00022989"/>
    </source>
</evidence>
<dbReference type="KEGG" id="zju:107404152"/>
<reference evidence="8" key="1">
    <citation type="submission" date="2025-08" db="UniProtKB">
        <authorList>
            <consortium name="RefSeq"/>
        </authorList>
    </citation>
    <scope>IDENTIFICATION</scope>
    <source>
        <tissue evidence="8">Seedling</tissue>
    </source>
</reference>
<evidence type="ECO:0000313" key="7">
    <source>
        <dbReference type="Proteomes" id="UP001652623"/>
    </source>
</evidence>
<evidence type="ECO:0000256" key="6">
    <source>
        <dbReference type="SAM" id="Phobius"/>
    </source>
</evidence>
<feature type="transmembrane region" description="Helical" evidence="6">
    <location>
        <begin position="492"/>
        <end position="511"/>
    </location>
</feature>
<sequence>MENPELDQMEDKVMISAQTTPTCTAPKRGGWTTFPFIIGTVTGLTLAASGWSVNLMVFLIRKFNVSSIAATKINNVVIGCNSLFPVVGAILADSFFGSFSVVTVFSFVSLLGMTMLTVIAGVQSLRPSECPFGSLNPCEHPSWLQYLVLYAALALASLGVGGTRYTIATMGANQFDNVKDQRDFFNWYVLALSVSSIISSTAIVYVQDNVGRGLGFGICLVSNAISLALFLFGKAFYRKIIPKGSPFVSIARVVVSAILKRKMVLSLTESDYYYGTEMPKMGHSAATRSFRFLNRAALKTENDRKFDGIYRKSWKLCSVEEVEDLKTLIRIIPIWSAGIMVSTTIAISGNLTILQALTMNRNIGSTNFKIPAASFVVFNLISTIIAIIIFNRALIPLWESLTHHSPTPLQRLGLAYVINIISLVSSALIETQRLHVVRTHGLTHRPGSVVPMSALWLVIPMSILGIAEAFVPVQIGLYYQEFPKFMKDTSTAVVSLMVGIGFYLGTAIIDVVDRITGWLPNNINEGRVDNMFWLMVVIAVLNSGYYLVCAKLFKYRHNDDVANEESNIELIAH</sequence>
<protein>
    <submittedName>
        <fullName evidence="8">Protein NRT1/ PTR FAMILY 2.3</fullName>
    </submittedName>
</protein>